<proteinExistence type="predicted"/>
<evidence type="ECO:0000313" key="5">
    <source>
        <dbReference type="EMBL" id="MBC8569123.1"/>
    </source>
</evidence>
<organism evidence="5 6">
    <name type="scientific">Lentihominibacter hominis</name>
    <dbReference type="NCBI Taxonomy" id="2763645"/>
    <lineage>
        <taxon>Bacteria</taxon>
        <taxon>Bacillati</taxon>
        <taxon>Bacillota</taxon>
        <taxon>Clostridia</taxon>
        <taxon>Peptostreptococcales</taxon>
        <taxon>Anaerovoracaceae</taxon>
        <taxon>Lentihominibacter</taxon>
    </lineage>
</organism>
<evidence type="ECO:0000313" key="6">
    <source>
        <dbReference type="Proteomes" id="UP000610862"/>
    </source>
</evidence>
<dbReference type="EMBL" id="JACRTA010000003">
    <property type="protein sequence ID" value="MBC8569123.1"/>
    <property type="molecule type" value="Genomic_DNA"/>
</dbReference>
<feature type="domain" description="SH3b" evidence="4">
    <location>
        <begin position="407"/>
        <end position="465"/>
    </location>
</feature>
<dbReference type="EC" id="3.5.1.28" evidence="2"/>
<dbReference type="SUPFAM" id="SSF54001">
    <property type="entry name" value="Cysteine proteinases"/>
    <property type="match status" value="1"/>
</dbReference>
<dbReference type="Gene3D" id="2.30.30.40">
    <property type="entry name" value="SH3 Domains"/>
    <property type="match status" value="3"/>
</dbReference>
<dbReference type="Pfam" id="PF05257">
    <property type="entry name" value="CHAP"/>
    <property type="match status" value="1"/>
</dbReference>
<dbReference type="InterPro" id="IPR052354">
    <property type="entry name" value="Cell_Wall_Dynamics_Protein"/>
</dbReference>
<dbReference type="RefSeq" id="WP_177270165.1">
    <property type="nucleotide sequence ID" value="NZ_JACRTA010000003.1"/>
</dbReference>
<dbReference type="Gene3D" id="3.90.1720.10">
    <property type="entry name" value="endopeptidase domain like (from Nostoc punctiforme)"/>
    <property type="match status" value="1"/>
</dbReference>
<dbReference type="PANTHER" id="PTHR34408">
    <property type="entry name" value="FAMILY PROTEIN, PUTATIVE-RELATED"/>
    <property type="match status" value="1"/>
</dbReference>
<protein>
    <recommendedName>
        <fullName evidence="2">N-acetylmuramoyl-L-alanine amidase</fullName>
        <ecNumber evidence="2">3.5.1.28</ecNumber>
    </recommendedName>
</protein>
<dbReference type="InterPro" id="IPR003646">
    <property type="entry name" value="SH3-like_bac-type"/>
</dbReference>
<reference evidence="5" key="1">
    <citation type="submission" date="2020-08" db="EMBL/GenBank/DDBJ databases">
        <title>Genome public.</title>
        <authorList>
            <person name="Liu C."/>
            <person name="Sun Q."/>
        </authorList>
    </citation>
    <scope>NUCLEOTIDE SEQUENCE</scope>
    <source>
        <strain evidence="5">NSJ-24</strain>
    </source>
</reference>
<feature type="signal peptide" evidence="3">
    <location>
        <begin position="1"/>
        <end position="28"/>
    </location>
</feature>
<dbReference type="GO" id="GO:0008745">
    <property type="term" value="F:N-acetylmuramoyl-L-alanine amidase activity"/>
    <property type="evidence" value="ECO:0007669"/>
    <property type="project" value="UniProtKB-EC"/>
</dbReference>
<accession>A0A926E9W4</accession>
<evidence type="ECO:0000259" key="4">
    <source>
        <dbReference type="SMART" id="SM00287"/>
    </source>
</evidence>
<evidence type="ECO:0000256" key="2">
    <source>
        <dbReference type="ARBA" id="ARBA00011901"/>
    </source>
</evidence>
<dbReference type="AlphaFoldDB" id="A0A926E9W4"/>
<comment type="caution">
    <text evidence="5">The sequence shown here is derived from an EMBL/GenBank/DDBJ whole genome shotgun (WGS) entry which is preliminary data.</text>
</comment>
<dbReference type="PANTHER" id="PTHR34408:SF1">
    <property type="entry name" value="GLYCOSYL HYDROLASE FAMILY 19 DOMAIN-CONTAINING PROTEIN HI_1415"/>
    <property type="match status" value="1"/>
</dbReference>
<dbReference type="Proteomes" id="UP000610862">
    <property type="component" value="Unassembled WGS sequence"/>
</dbReference>
<evidence type="ECO:0000256" key="3">
    <source>
        <dbReference type="SAM" id="SignalP"/>
    </source>
</evidence>
<name>A0A926E9W4_9FIRM</name>
<feature type="domain" description="SH3b" evidence="4">
    <location>
        <begin position="343"/>
        <end position="405"/>
    </location>
</feature>
<sequence>MKKLFSLIISFIIAVSIVMPLTTTESNAAFSARTTVPSYSSAAGKTYYYTNNNIFYSSGYGPNQVKRSDGKYVTGNCTWYAYGRASEILGKNLNTNFRWDASRWWDINKQGNYYPYGSTPKVGAIACYDSHVAIVEKVVNGKPYVSESSWTLSASKPTTADQLVFHYGSPWSNSLKGYIYITDTDSSSSSEVKNVDYSVKITAKDLNMRTGPGTEYSRIGYVKKGTYKASQECGNWVKLADSGYWVCMSYVTKVNTSSENVVDTGTDANYRVKISAVNLNMRLGPSTSYKSKGYITPGNYTIIKTSGDWGKVKETGYWVALKYTSKINSSSSESSGNGSSSSSGTYKVEINTLALRMRTGPGTEYSMKGLLLIGTQCTIKANKNGWGQLAENGYWIKLSYTVPVDGEYNVKVTAKDLNMRTGPGIFYTRKGYIKPGTHTIVETDGGWGKVKSNGYWIKLSYTTKI</sequence>
<feature type="domain" description="SH3b" evidence="4">
    <location>
        <begin position="196"/>
        <end position="255"/>
    </location>
</feature>
<keyword evidence="6" id="KW-1185">Reference proteome</keyword>
<comment type="catalytic activity">
    <reaction evidence="1">
        <text>Hydrolyzes the link between N-acetylmuramoyl residues and L-amino acid residues in certain cell-wall glycopeptides.</text>
        <dbReference type="EC" id="3.5.1.28"/>
    </reaction>
</comment>
<evidence type="ECO:0000256" key="1">
    <source>
        <dbReference type="ARBA" id="ARBA00001561"/>
    </source>
</evidence>
<gene>
    <name evidence="5" type="ORF">H8692_10175</name>
</gene>
<keyword evidence="3" id="KW-0732">Signal</keyword>
<feature type="domain" description="SH3b" evidence="4">
    <location>
        <begin position="269"/>
        <end position="328"/>
    </location>
</feature>
<dbReference type="SMART" id="SM00287">
    <property type="entry name" value="SH3b"/>
    <property type="match status" value="4"/>
</dbReference>
<feature type="chain" id="PRO_5036836438" description="N-acetylmuramoyl-L-alanine amidase" evidence="3">
    <location>
        <begin position="29"/>
        <end position="465"/>
    </location>
</feature>
<dbReference type="InterPro" id="IPR007921">
    <property type="entry name" value="CHAP_dom"/>
</dbReference>
<dbReference type="InterPro" id="IPR038765">
    <property type="entry name" value="Papain-like_cys_pep_sf"/>
</dbReference>